<dbReference type="InParanoid" id="A0A6C2YVU8"/>
<accession>A0A6C2YVU8</accession>
<keyword evidence="2" id="KW-1185">Reference proteome</keyword>
<proteinExistence type="predicted"/>
<dbReference type="Proteomes" id="UP000464378">
    <property type="component" value="Chromosome"/>
</dbReference>
<protein>
    <submittedName>
        <fullName evidence="1">Uncharacterized protein</fullName>
    </submittedName>
</protein>
<sequence>MTSEALFDKLAALADRVVADKRWQEQSDDLGVSVFGMLLYGYGLGVGRLMMLLDVEDINAAVTRCLVERVGVAAKWGGGLVEDAARSAFDEAYHPGQHELIGVGHQYMGEGKVGKLVGNVFANIESMRRRTEG</sequence>
<dbReference type="KEGG" id="tim:GMBLW1_40840"/>
<dbReference type="EMBL" id="LR593887">
    <property type="protein sequence ID" value="VTS07574.1"/>
    <property type="molecule type" value="Genomic_DNA"/>
</dbReference>
<organism evidence="1">
    <name type="scientific">Tuwongella immobilis</name>
    <dbReference type="NCBI Taxonomy" id="692036"/>
    <lineage>
        <taxon>Bacteria</taxon>
        <taxon>Pseudomonadati</taxon>
        <taxon>Planctomycetota</taxon>
        <taxon>Planctomycetia</taxon>
        <taxon>Gemmatales</taxon>
        <taxon>Gemmataceae</taxon>
        <taxon>Tuwongella</taxon>
    </lineage>
</organism>
<evidence type="ECO:0000313" key="1">
    <source>
        <dbReference type="EMBL" id="VIP05109.1"/>
    </source>
</evidence>
<evidence type="ECO:0000313" key="2">
    <source>
        <dbReference type="Proteomes" id="UP000464378"/>
    </source>
</evidence>
<name>A0A6C2YVU8_9BACT</name>
<dbReference type="EMBL" id="LR586016">
    <property type="protein sequence ID" value="VIP05109.1"/>
    <property type="molecule type" value="Genomic_DNA"/>
</dbReference>
<gene>
    <name evidence="1" type="ORF">GMBLW1_40840</name>
</gene>
<dbReference type="AlphaFoldDB" id="A0A6C2YVU8"/>
<dbReference type="RefSeq" id="WP_162660118.1">
    <property type="nucleotide sequence ID" value="NZ_LR593887.1"/>
</dbReference>
<reference evidence="1" key="1">
    <citation type="submission" date="2019-04" db="EMBL/GenBank/DDBJ databases">
        <authorList>
            <consortium name="Science for Life Laboratories"/>
        </authorList>
    </citation>
    <scope>NUCLEOTIDE SEQUENCE</scope>
    <source>
        <strain evidence="1">MBLW1</strain>
    </source>
</reference>